<evidence type="ECO:0000256" key="4">
    <source>
        <dbReference type="SAM" id="MobiDB-lite"/>
    </source>
</evidence>
<dbReference type="SUPFAM" id="SSF50939">
    <property type="entry name" value="Sialidases"/>
    <property type="match status" value="1"/>
</dbReference>
<evidence type="ECO:0000313" key="7">
    <source>
        <dbReference type="Proteomes" id="UP000614996"/>
    </source>
</evidence>
<dbReference type="GO" id="GO:0004308">
    <property type="term" value="F:exo-alpha-sialidase activity"/>
    <property type="evidence" value="ECO:0007669"/>
    <property type="project" value="UniProtKB-EC"/>
</dbReference>
<dbReference type="EMBL" id="BOPO01000111">
    <property type="protein sequence ID" value="GIL30080.1"/>
    <property type="molecule type" value="Genomic_DNA"/>
</dbReference>
<accession>A0A8J4AIC7</accession>
<comment type="caution">
    <text evidence="6">The sequence shown here is derived from an EMBL/GenBank/DDBJ whole genome shotgun (WGS) entry which is preliminary data.</text>
</comment>
<dbReference type="GO" id="GO:0016020">
    <property type="term" value="C:membrane"/>
    <property type="evidence" value="ECO:0007669"/>
    <property type="project" value="TreeGrafter"/>
</dbReference>
<comment type="similarity">
    <text evidence="2">Belongs to the glycosyl hydrolase 33 family.</text>
</comment>
<sequence length="373" mass="39008">MSSRLGAPRIVFDPRDSGYHTFRIPAIVARGGVLYAFCEGRRHGPGDAGEIDVVLRRSYDGGESWGELTVPSSVPATTCGNPTPVVDPGSGDLVLVTVQNGADADESTLARGTDVSRTARGASGAGPAPGAEAGRRVYVQRSRDGVAFTPTTEITEQVKPADWAWYATGPCHAIALTHGRYAGRIVVPANHSRIPPPGADPARYNGGHCILSDDGGHTWRLGFVDDNDGPEINANETAVAALPDGRLYFTARNHRGTGPARVHAWSTDGGEHLAAPYTGIGEITAPGIQGSVLAVGDRLLATTPVHPEIRRELTVFGSDDAGASWRPELVLHAGMAGYSDLVALPDGRVGALYESGATSSFAVLRFATFDPGS</sequence>
<dbReference type="PANTHER" id="PTHR10628:SF30">
    <property type="entry name" value="EXO-ALPHA-SIALIDASE"/>
    <property type="match status" value="1"/>
</dbReference>
<proteinExistence type="inferred from homology"/>
<evidence type="ECO:0000256" key="3">
    <source>
        <dbReference type="ARBA" id="ARBA00012733"/>
    </source>
</evidence>
<dbReference type="PANTHER" id="PTHR10628">
    <property type="entry name" value="SIALIDASE"/>
    <property type="match status" value="1"/>
</dbReference>
<dbReference type="RefSeq" id="WP_207127720.1">
    <property type="nucleotide sequence ID" value="NZ_BOPO01000111.1"/>
</dbReference>
<organism evidence="6 7">
    <name type="scientific">Actinocatenispora comari</name>
    <dbReference type="NCBI Taxonomy" id="2807577"/>
    <lineage>
        <taxon>Bacteria</taxon>
        <taxon>Bacillati</taxon>
        <taxon>Actinomycetota</taxon>
        <taxon>Actinomycetes</taxon>
        <taxon>Micromonosporales</taxon>
        <taxon>Micromonosporaceae</taxon>
        <taxon>Actinocatenispora</taxon>
    </lineage>
</organism>
<dbReference type="AlphaFoldDB" id="A0A8J4AIC7"/>
<dbReference type="CDD" id="cd15482">
    <property type="entry name" value="Sialidase_non-viral"/>
    <property type="match status" value="1"/>
</dbReference>
<keyword evidence="7" id="KW-1185">Reference proteome</keyword>
<feature type="domain" description="Sialidase" evidence="5">
    <location>
        <begin position="34"/>
        <end position="349"/>
    </location>
</feature>
<protein>
    <recommendedName>
        <fullName evidence="3">exo-alpha-sialidase</fullName>
        <ecNumber evidence="3">3.2.1.18</ecNumber>
    </recommendedName>
</protein>
<evidence type="ECO:0000259" key="5">
    <source>
        <dbReference type="Pfam" id="PF13088"/>
    </source>
</evidence>
<feature type="region of interest" description="Disordered" evidence="4">
    <location>
        <begin position="112"/>
        <end position="134"/>
    </location>
</feature>
<dbReference type="Pfam" id="PF13088">
    <property type="entry name" value="BNR_2"/>
    <property type="match status" value="1"/>
</dbReference>
<comment type="catalytic activity">
    <reaction evidence="1">
        <text>Hydrolysis of alpha-(2-&gt;3)-, alpha-(2-&gt;6)-, alpha-(2-&gt;8)- glycosidic linkages of terminal sialic acid residues in oligosaccharides, glycoproteins, glycolipids, colominic acid and synthetic substrates.</text>
        <dbReference type="EC" id="3.2.1.18"/>
    </reaction>
</comment>
<dbReference type="GO" id="GO:0009313">
    <property type="term" value="P:oligosaccharide catabolic process"/>
    <property type="evidence" value="ECO:0007669"/>
    <property type="project" value="TreeGrafter"/>
</dbReference>
<dbReference type="GO" id="GO:0005737">
    <property type="term" value="C:cytoplasm"/>
    <property type="evidence" value="ECO:0007669"/>
    <property type="project" value="TreeGrafter"/>
</dbReference>
<gene>
    <name evidence="6" type="ORF">NUM_53340</name>
</gene>
<dbReference type="Proteomes" id="UP000614996">
    <property type="component" value="Unassembled WGS sequence"/>
</dbReference>
<evidence type="ECO:0000256" key="2">
    <source>
        <dbReference type="ARBA" id="ARBA00009348"/>
    </source>
</evidence>
<dbReference type="InterPro" id="IPR036278">
    <property type="entry name" value="Sialidase_sf"/>
</dbReference>
<evidence type="ECO:0000313" key="6">
    <source>
        <dbReference type="EMBL" id="GIL30080.1"/>
    </source>
</evidence>
<dbReference type="InterPro" id="IPR026856">
    <property type="entry name" value="Sialidase_fam"/>
</dbReference>
<dbReference type="InterPro" id="IPR011040">
    <property type="entry name" value="Sialidase"/>
</dbReference>
<dbReference type="EC" id="3.2.1.18" evidence="3"/>
<dbReference type="Gene3D" id="2.120.10.10">
    <property type="match status" value="1"/>
</dbReference>
<name>A0A8J4AIC7_9ACTN</name>
<evidence type="ECO:0000256" key="1">
    <source>
        <dbReference type="ARBA" id="ARBA00000427"/>
    </source>
</evidence>
<reference evidence="7" key="1">
    <citation type="journal article" date="2021" name="Int. J. Syst. Evol. Microbiol.">
        <title>Actinocatenispora comari sp. nov., an endophytic actinomycete isolated from aerial parts of Comarum salesowianum.</title>
        <authorList>
            <person name="Oyunbileg N."/>
            <person name="Iizaka Y."/>
            <person name="Hamada M."/>
            <person name="Davaapurev B.O."/>
            <person name="Fukumoto A."/>
            <person name="Tsetseg B."/>
            <person name="Kato F."/>
            <person name="Tamura T."/>
            <person name="Batkhuu J."/>
            <person name="Anzai Y."/>
        </authorList>
    </citation>
    <scope>NUCLEOTIDE SEQUENCE [LARGE SCALE GENOMIC DNA]</scope>
    <source>
        <strain evidence="7">NUM-2625</strain>
    </source>
</reference>
<dbReference type="GO" id="GO:0006689">
    <property type="term" value="P:ganglioside catabolic process"/>
    <property type="evidence" value="ECO:0007669"/>
    <property type="project" value="TreeGrafter"/>
</dbReference>
<feature type="compositionally biased region" description="Low complexity" evidence="4">
    <location>
        <begin position="116"/>
        <end position="132"/>
    </location>
</feature>